<name>A0A7W8VGR0_9ACTN</name>
<dbReference type="EMBL" id="JACHDB010000002">
    <property type="protein sequence ID" value="MBB5435204.1"/>
    <property type="molecule type" value="Genomic_DNA"/>
</dbReference>
<evidence type="ECO:0000313" key="3">
    <source>
        <dbReference type="Proteomes" id="UP000572635"/>
    </source>
</evidence>
<keyword evidence="3" id="KW-1185">Reference proteome</keyword>
<dbReference type="SMART" id="SM00858">
    <property type="entry name" value="SAF"/>
    <property type="match status" value="1"/>
</dbReference>
<evidence type="ECO:0000313" key="2">
    <source>
        <dbReference type="EMBL" id="MBB5435204.1"/>
    </source>
</evidence>
<evidence type="ECO:0000259" key="1">
    <source>
        <dbReference type="SMART" id="SM00858"/>
    </source>
</evidence>
<dbReference type="Gene3D" id="3.90.1210.10">
    <property type="entry name" value="Antifreeze-like/N-acetylneuraminic acid synthase C-terminal domain"/>
    <property type="match status" value="1"/>
</dbReference>
<dbReference type="InterPro" id="IPR013974">
    <property type="entry name" value="SAF"/>
</dbReference>
<comment type="caution">
    <text evidence="2">The sequence shown here is derived from an EMBL/GenBank/DDBJ whole genome shotgun (WGS) entry which is preliminary data.</text>
</comment>
<reference evidence="2 3" key="1">
    <citation type="submission" date="2020-08" db="EMBL/GenBank/DDBJ databases">
        <title>Sequencing the genomes of 1000 actinobacteria strains.</title>
        <authorList>
            <person name="Klenk H.-P."/>
        </authorList>
    </citation>
    <scope>NUCLEOTIDE SEQUENCE [LARGE SCALE GENOMIC DNA]</scope>
    <source>
        <strain evidence="2 3">DSM 44551</strain>
    </source>
</reference>
<organism evidence="2 3">
    <name type="scientific">Nocardiopsis composta</name>
    <dbReference type="NCBI Taxonomy" id="157465"/>
    <lineage>
        <taxon>Bacteria</taxon>
        <taxon>Bacillati</taxon>
        <taxon>Actinomycetota</taxon>
        <taxon>Actinomycetes</taxon>
        <taxon>Streptosporangiales</taxon>
        <taxon>Nocardiopsidaceae</taxon>
        <taxon>Nocardiopsis</taxon>
    </lineage>
</organism>
<dbReference type="AlphaFoldDB" id="A0A7W8VGR0"/>
<accession>A0A7W8VGR0</accession>
<protein>
    <recommendedName>
        <fullName evidence="1">SAF domain-containing protein</fullName>
    </recommendedName>
</protein>
<feature type="domain" description="SAF" evidence="1">
    <location>
        <begin position="33"/>
        <end position="95"/>
    </location>
</feature>
<dbReference type="Pfam" id="PF08666">
    <property type="entry name" value="SAF"/>
    <property type="match status" value="1"/>
</dbReference>
<dbReference type="Proteomes" id="UP000572635">
    <property type="component" value="Unassembled WGS sequence"/>
</dbReference>
<proteinExistence type="predicted"/>
<gene>
    <name evidence="2" type="ORF">HDA36_005352</name>
</gene>
<dbReference type="RefSeq" id="WP_312893879.1">
    <property type="nucleotide sequence ID" value="NZ_BAAAJD010000117.1"/>
</dbReference>
<dbReference type="CDD" id="cd11614">
    <property type="entry name" value="SAF_CpaB_FlgA_like"/>
    <property type="match status" value="1"/>
</dbReference>
<sequence length="210" mass="21308">MSRSWKWGAAGAGMVALGALLAVWGAMAATERGQVAVAARDLPVGHVIGEDDLRLVEATGLPQSEFAGDGAAQVVGRRTVVPLQTGTPVPQSALSEQDWPGWGQAVVAAALPEAAVPETAGMGTPVWVVLTGAAEGEEGGPGAVEARVHSLREAETGDGAERLVHLEVEAADAPAVAAASAAQAMRLVVVEGGLTPEQAAQQDRDAEEEK</sequence>